<gene>
    <name evidence="3" type="ORF">BJY16_003001</name>
</gene>
<feature type="transmembrane region" description="Helical" evidence="2">
    <location>
        <begin position="103"/>
        <end position="122"/>
    </location>
</feature>
<evidence type="ECO:0000313" key="4">
    <source>
        <dbReference type="Proteomes" id="UP000546162"/>
    </source>
</evidence>
<evidence type="ECO:0000256" key="2">
    <source>
        <dbReference type="SAM" id="Phobius"/>
    </source>
</evidence>
<feature type="transmembrane region" description="Helical" evidence="2">
    <location>
        <begin position="128"/>
        <end position="147"/>
    </location>
</feature>
<name>A0A7W7GWI8_9ACTN</name>
<keyword evidence="2" id="KW-0472">Membrane</keyword>
<dbReference type="AlphaFoldDB" id="A0A7W7GWI8"/>
<keyword evidence="4" id="KW-1185">Reference proteome</keyword>
<sequence length="194" mass="20633">MSFEHLPPHEGHLETFALATRRVIRFSVGYLVVSMLTTVLVLAGVAALRDGAADPLSVGTRATVAISSLILGSAVLVCVIGLLISTIVWVVSAHRVTPTGPGITGYGGLLAAVLLILLSQLLTAPALVLGALQLAAWVALLIGVLTTRSRVRRQTGRTDLGGRRKPTVTSDDWDTSQWDPELLDDIERRGRPTE</sequence>
<feature type="compositionally biased region" description="Polar residues" evidence="1">
    <location>
        <begin position="167"/>
        <end position="178"/>
    </location>
</feature>
<feature type="transmembrane region" description="Helical" evidence="2">
    <location>
        <begin position="68"/>
        <end position="91"/>
    </location>
</feature>
<dbReference type="EMBL" id="JACHNB010000001">
    <property type="protein sequence ID" value="MBB4739542.1"/>
    <property type="molecule type" value="Genomic_DNA"/>
</dbReference>
<feature type="region of interest" description="Disordered" evidence="1">
    <location>
        <begin position="155"/>
        <end position="194"/>
    </location>
</feature>
<accession>A0A7W7GWI8</accession>
<organism evidence="3 4">
    <name type="scientific">Actinoplanes octamycinicus</name>
    <dbReference type="NCBI Taxonomy" id="135948"/>
    <lineage>
        <taxon>Bacteria</taxon>
        <taxon>Bacillati</taxon>
        <taxon>Actinomycetota</taxon>
        <taxon>Actinomycetes</taxon>
        <taxon>Micromonosporales</taxon>
        <taxon>Micromonosporaceae</taxon>
        <taxon>Actinoplanes</taxon>
    </lineage>
</organism>
<proteinExistence type="predicted"/>
<dbReference type="RefSeq" id="WP_185040064.1">
    <property type="nucleotide sequence ID" value="NZ_BAABFG010000005.1"/>
</dbReference>
<evidence type="ECO:0008006" key="5">
    <source>
        <dbReference type="Google" id="ProtNLM"/>
    </source>
</evidence>
<protein>
    <recommendedName>
        <fullName evidence="5">Transmembrane protein</fullName>
    </recommendedName>
</protein>
<evidence type="ECO:0000313" key="3">
    <source>
        <dbReference type="EMBL" id="MBB4739542.1"/>
    </source>
</evidence>
<dbReference type="Proteomes" id="UP000546162">
    <property type="component" value="Unassembled WGS sequence"/>
</dbReference>
<evidence type="ECO:0000256" key="1">
    <source>
        <dbReference type="SAM" id="MobiDB-lite"/>
    </source>
</evidence>
<feature type="transmembrane region" description="Helical" evidence="2">
    <location>
        <begin position="28"/>
        <end position="48"/>
    </location>
</feature>
<keyword evidence="2" id="KW-0812">Transmembrane</keyword>
<reference evidence="3 4" key="1">
    <citation type="submission" date="2020-08" db="EMBL/GenBank/DDBJ databases">
        <title>Sequencing the genomes of 1000 actinobacteria strains.</title>
        <authorList>
            <person name="Klenk H.-P."/>
        </authorList>
    </citation>
    <scope>NUCLEOTIDE SEQUENCE [LARGE SCALE GENOMIC DNA]</scope>
    <source>
        <strain evidence="3 4">DSM 45809</strain>
    </source>
</reference>
<keyword evidence="2" id="KW-1133">Transmembrane helix</keyword>
<feature type="compositionally biased region" description="Basic and acidic residues" evidence="1">
    <location>
        <begin position="185"/>
        <end position="194"/>
    </location>
</feature>
<comment type="caution">
    <text evidence="3">The sequence shown here is derived from an EMBL/GenBank/DDBJ whole genome shotgun (WGS) entry which is preliminary data.</text>
</comment>